<evidence type="ECO:0000313" key="3">
    <source>
        <dbReference type="Proteomes" id="UP001240236"/>
    </source>
</evidence>
<keyword evidence="3" id="KW-1185">Reference proteome</keyword>
<protein>
    <submittedName>
        <fullName evidence="2">Uncharacterized protein</fullName>
    </submittedName>
</protein>
<comment type="caution">
    <text evidence="2">The sequence shown here is derived from an EMBL/GenBank/DDBJ whole genome shotgun (WGS) entry which is preliminary data.</text>
</comment>
<name>A0AAE3W2P5_9ACTN</name>
<organism evidence="2 3">
    <name type="scientific">Catenuloplanes indicus</name>
    <dbReference type="NCBI Taxonomy" id="137267"/>
    <lineage>
        <taxon>Bacteria</taxon>
        <taxon>Bacillati</taxon>
        <taxon>Actinomycetota</taxon>
        <taxon>Actinomycetes</taxon>
        <taxon>Micromonosporales</taxon>
        <taxon>Micromonosporaceae</taxon>
        <taxon>Catenuloplanes</taxon>
    </lineage>
</organism>
<keyword evidence="1" id="KW-0812">Transmembrane</keyword>
<dbReference type="AlphaFoldDB" id="A0AAE3W2P5"/>
<feature type="transmembrane region" description="Helical" evidence="1">
    <location>
        <begin position="42"/>
        <end position="63"/>
    </location>
</feature>
<dbReference type="Proteomes" id="UP001240236">
    <property type="component" value="Unassembled WGS sequence"/>
</dbReference>
<dbReference type="RefSeq" id="WP_307242867.1">
    <property type="nucleotide sequence ID" value="NZ_JAUSUZ010000001.1"/>
</dbReference>
<keyword evidence="1" id="KW-1133">Transmembrane helix</keyword>
<reference evidence="2 3" key="1">
    <citation type="submission" date="2023-07" db="EMBL/GenBank/DDBJ databases">
        <title>Sequencing the genomes of 1000 actinobacteria strains.</title>
        <authorList>
            <person name="Klenk H.-P."/>
        </authorList>
    </citation>
    <scope>NUCLEOTIDE SEQUENCE [LARGE SCALE GENOMIC DNA]</scope>
    <source>
        <strain evidence="2 3">DSM 44709</strain>
    </source>
</reference>
<proteinExistence type="predicted"/>
<dbReference type="EMBL" id="JAUSUZ010000001">
    <property type="protein sequence ID" value="MDQ0368349.1"/>
    <property type="molecule type" value="Genomic_DNA"/>
</dbReference>
<sequence length="409" mass="41142">MSQVLEDRLRDLFAATTQTAPSADDSAARAIARARVVRRRRLTVTSTAAALLVGTSVYGLGVLRGGDAGTPTGMLPNGAAVEAPSAPPSPPVVAEATAAHREFGGSPTGIDLDVRVGDRLWTTGGSVVTLPGVGRVTRAYRVPIGWVYGGEQGVRLLLLEDGSTKALSGNGDDWALDPAGERIAFVADGRLHVGAVTVRGLAVTAGAPVAAGVRPVGFVGDSVLIRAEDGGHALFDPAAPAEPVFDTRVLAVLGPRADGATTALVREAGGDRVCLARLAAGGVRLTIGTTGGCTLGLTTDGDPGVRLSADGSHVYQPGDDGFWMTGVDRALDGDGDGDGDGGGGTAVCAAPTGTAAVWISADTLLAGADRTAVTCRADGTRSTVALPADIGTGWEYVPRLGAVPGSRTR</sequence>
<evidence type="ECO:0000256" key="1">
    <source>
        <dbReference type="SAM" id="Phobius"/>
    </source>
</evidence>
<accession>A0AAE3W2P5</accession>
<keyword evidence="1" id="KW-0472">Membrane</keyword>
<evidence type="ECO:0000313" key="2">
    <source>
        <dbReference type="EMBL" id="MDQ0368349.1"/>
    </source>
</evidence>
<gene>
    <name evidence="2" type="ORF">J2S42_005018</name>
</gene>